<dbReference type="PROSITE" id="PS52035">
    <property type="entry name" value="PEPTIDASE_M14"/>
    <property type="match status" value="3"/>
</dbReference>
<dbReference type="PANTHER" id="PTHR11532">
    <property type="entry name" value="PROTEASE M14 CARBOXYPEPTIDASE"/>
    <property type="match status" value="1"/>
</dbReference>
<dbReference type="OMA" id="DHTEKCD"/>
<dbReference type="GO" id="GO:0006518">
    <property type="term" value="P:peptide metabolic process"/>
    <property type="evidence" value="ECO:0007669"/>
    <property type="project" value="TreeGrafter"/>
</dbReference>
<dbReference type="SMART" id="SM00631">
    <property type="entry name" value="Zn_pept"/>
    <property type="match status" value="2"/>
</dbReference>
<dbReference type="InterPro" id="IPR057246">
    <property type="entry name" value="CARBOXYPEPT_ZN_1"/>
</dbReference>
<feature type="transmembrane region" description="Helical" evidence="10">
    <location>
        <begin position="34"/>
        <end position="54"/>
    </location>
</feature>
<comment type="caution">
    <text evidence="12">The sequence shown here is derived from an EMBL/GenBank/DDBJ whole genome shotgun (WGS) entry which is preliminary data.</text>
</comment>
<comment type="similarity">
    <text evidence="2 8">Belongs to the peptidase M14 family.</text>
</comment>
<feature type="domain" description="Peptidase M14" evidence="11">
    <location>
        <begin position="71"/>
        <end position="367"/>
    </location>
</feature>
<organism evidence="12 13">
    <name type="scientific">Lucilia cuprina</name>
    <name type="common">Green bottle fly</name>
    <name type="synonym">Australian sheep blowfly</name>
    <dbReference type="NCBI Taxonomy" id="7375"/>
    <lineage>
        <taxon>Eukaryota</taxon>
        <taxon>Metazoa</taxon>
        <taxon>Ecdysozoa</taxon>
        <taxon>Arthropoda</taxon>
        <taxon>Hexapoda</taxon>
        <taxon>Insecta</taxon>
        <taxon>Pterygota</taxon>
        <taxon>Neoptera</taxon>
        <taxon>Endopterygota</taxon>
        <taxon>Diptera</taxon>
        <taxon>Brachycera</taxon>
        <taxon>Muscomorpha</taxon>
        <taxon>Oestroidea</taxon>
        <taxon>Calliphoridae</taxon>
        <taxon>Luciliinae</taxon>
        <taxon>Lucilia</taxon>
    </lineage>
</organism>
<dbReference type="Pfam" id="PF13620">
    <property type="entry name" value="CarboxypepD_reg"/>
    <property type="match status" value="3"/>
</dbReference>
<dbReference type="InterPro" id="IPR000834">
    <property type="entry name" value="Peptidase_M14"/>
</dbReference>
<dbReference type="CDD" id="cd03858">
    <property type="entry name" value="M14_CP_N-E_like"/>
    <property type="match status" value="1"/>
</dbReference>
<dbReference type="PROSITE" id="PS00133">
    <property type="entry name" value="CARBOXYPEPT_ZN_2"/>
    <property type="match status" value="2"/>
</dbReference>
<comment type="cofactor">
    <cofactor evidence="1">
        <name>Zn(2+)</name>
        <dbReference type="ChEBI" id="CHEBI:29105"/>
    </cofactor>
</comment>
<comment type="caution">
    <text evidence="8">Lacks conserved residue(s) required for the propagation of feature annotation.</text>
</comment>
<dbReference type="SUPFAM" id="SSF49464">
    <property type="entry name" value="Carboxypeptidase regulatory domain-like"/>
    <property type="match status" value="4"/>
</dbReference>
<dbReference type="SUPFAM" id="SSF53187">
    <property type="entry name" value="Zn-dependent exopeptidases"/>
    <property type="match status" value="3"/>
</dbReference>
<feature type="domain" description="Peptidase M14" evidence="11">
    <location>
        <begin position="892"/>
        <end position="1150"/>
    </location>
</feature>
<dbReference type="OrthoDB" id="10249045at2759"/>
<dbReference type="CDD" id="cd03868">
    <property type="entry name" value="M14_CPD_I"/>
    <property type="match status" value="1"/>
</dbReference>
<keyword evidence="3 12" id="KW-0645">Protease</keyword>
<evidence type="ECO:0000256" key="9">
    <source>
        <dbReference type="SAM" id="MobiDB-lite"/>
    </source>
</evidence>
<keyword evidence="3 12" id="KW-0121">Carboxypeptidase</keyword>
<keyword evidence="13" id="KW-1185">Reference proteome</keyword>
<dbReference type="GO" id="GO:0008270">
    <property type="term" value="F:zinc ion binding"/>
    <property type="evidence" value="ECO:0007669"/>
    <property type="project" value="InterPro"/>
</dbReference>
<keyword evidence="10" id="KW-0812">Transmembrane</keyword>
<evidence type="ECO:0000256" key="1">
    <source>
        <dbReference type="ARBA" id="ARBA00001947"/>
    </source>
</evidence>
<dbReference type="Gene3D" id="2.60.40.1120">
    <property type="entry name" value="Carboxypeptidase-like, regulatory domain"/>
    <property type="match status" value="4"/>
</dbReference>
<dbReference type="FunFam" id="3.40.630.10:FF:000106">
    <property type="entry name" value="Carboxypeptidase A"/>
    <property type="match status" value="1"/>
</dbReference>
<evidence type="ECO:0000256" key="3">
    <source>
        <dbReference type="ARBA" id="ARBA00022645"/>
    </source>
</evidence>
<evidence type="ECO:0000256" key="5">
    <source>
        <dbReference type="ARBA" id="ARBA00022801"/>
    </source>
</evidence>
<feature type="domain" description="Peptidase M14" evidence="11">
    <location>
        <begin position="486"/>
        <end position="790"/>
    </location>
</feature>
<dbReference type="CDD" id="cd11308">
    <property type="entry name" value="Peptidase_M14NE-CP-C_like"/>
    <property type="match status" value="2"/>
</dbReference>
<dbReference type="PANTHER" id="PTHR11532:SF62">
    <property type="entry name" value="CARBOXYPEPTIDASE D"/>
    <property type="match status" value="1"/>
</dbReference>
<keyword evidence="4" id="KW-0479">Metal-binding</keyword>
<proteinExistence type="inferred from homology"/>
<evidence type="ECO:0000313" key="12">
    <source>
        <dbReference type="EMBL" id="KNC23482.1"/>
    </source>
</evidence>
<evidence type="ECO:0000256" key="2">
    <source>
        <dbReference type="ARBA" id="ARBA00005988"/>
    </source>
</evidence>
<protein>
    <submittedName>
        <fullName evidence="12">Carboxypeptidase D</fullName>
    </submittedName>
</protein>
<keyword evidence="6" id="KW-0862">Zinc</keyword>
<evidence type="ECO:0000256" key="7">
    <source>
        <dbReference type="ARBA" id="ARBA00023180"/>
    </source>
</evidence>
<dbReference type="InterPro" id="IPR050753">
    <property type="entry name" value="Peptidase_M14_domain"/>
</dbReference>
<dbReference type="Pfam" id="PF00246">
    <property type="entry name" value="Peptidase_M14"/>
    <property type="match status" value="2"/>
</dbReference>
<dbReference type="PROSITE" id="PS00132">
    <property type="entry name" value="CARBOXYPEPT_ZN_1"/>
    <property type="match status" value="2"/>
</dbReference>
<keyword evidence="7" id="KW-0325">Glycoprotein</keyword>
<evidence type="ECO:0000259" key="11">
    <source>
        <dbReference type="PROSITE" id="PS52035"/>
    </source>
</evidence>
<dbReference type="STRING" id="7375.A0A0L0BTV6"/>
<keyword evidence="10" id="KW-1133">Transmembrane helix</keyword>
<feature type="compositionally biased region" description="Acidic residues" evidence="9">
    <location>
        <begin position="1453"/>
        <end position="1468"/>
    </location>
</feature>
<dbReference type="EMBL" id="JRES01001349">
    <property type="protein sequence ID" value="KNC23482.1"/>
    <property type="molecule type" value="Genomic_DNA"/>
</dbReference>
<dbReference type="FunFam" id="2.60.40.1120:FF:000016">
    <property type="entry name" value="carboxypeptidase D isoform X2"/>
    <property type="match status" value="1"/>
</dbReference>
<dbReference type="FunFam" id="3.40.630.10:FF:000104">
    <property type="entry name" value="Silver, isoform N"/>
    <property type="match status" value="1"/>
</dbReference>
<reference evidence="12 13" key="1">
    <citation type="journal article" date="2015" name="Nat. Commun.">
        <title>Lucilia cuprina genome unlocks parasitic fly biology to underpin future interventions.</title>
        <authorList>
            <person name="Anstead C.A."/>
            <person name="Korhonen P.K."/>
            <person name="Young N.D."/>
            <person name="Hall R.S."/>
            <person name="Jex A.R."/>
            <person name="Murali S.C."/>
            <person name="Hughes D.S."/>
            <person name="Lee S.F."/>
            <person name="Perry T."/>
            <person name="Stroehlein A.J."/>
            <person name="Ansell B.R."/>
            <person name="Breugelmans B."/>
            <person name="Hofmann A."/>
            <person name="Qu J."/>
            <person name="Dugan S."/>
            <person name="Lee S.L."/>
            <person name="Chao H."/>
            <person name="Dinh H."/>
            <person name="Han Y."/>
            <person name="Doddapaneni H.V."/>
            <person name="Worley K.C."/>
            <person name="Muzny D.M."/>
            <person name="Ioannidis P."/>
            <person name="Waterhouse R.M."/>
            <person name="Zdobnov E.M."/>
            <person name="James P.J."/>
            <person name="Bagnall N.H."/>
            <person name="Kotze A.C."/>
            <person name="Gibbs R.A."/>
            <person name="Richards S."/>
            <person name="Batterham P."/>
            <person name="Gasser R.B."/>
        </authorList>
    </citation>
    <scope>NUCLEOTIDE SEQUENCE [LARGE SCALE GENOMIC DNA]</scope>
    <source>
        <strain evidence="12 13">LS</strain>
        <tissue evidence="12">Full body</tissue>
    </source>
</reference>
<keyword evidence="10" id="KW-0472">Membrane</keyword>
<evidence type="ECO:0000313" key="13">
    <source>
        <dbReference type="Proteomes" id="UP000037069"/>
    </source>
</evidence>
<feature type="transmembrane region" description="Helical" evidence="10">
    <location>
        <begin position="1350"/>
        <end position="1374"/>
    </location>
</feature>
<dbReference type="Gene3D" id="3.40.630.10">
    <property type="entry name" value="Zn peptidases"/>
    <property type="match status" value="3"/>
</dbReference>
<dbReference type="FunFam" id="2.60.40.1120:FF:000020">
    <property type="entry name" value="Silver, isoform N"/>
    <property type="match status" value="1"/>
</dbReference>
<feature type="active site" description="Proton donor/acceptor" evidence="8">
    <location>
        <position position="760"/>
    </location>
</feature>
<accession>A0A0L0BTV6</accession>
<dbReference type="GO" id="GO:0004181">
    <property type="term" value="F:metallocarboxypeptidase activity"/>
    <property type="evidence" value="ECO:0007669"/>
    <property type="project" value="InterPro"/>
</dbReference>
<dbReference type="Proteomes" id="UP000037069">
    <property type="component" value="Unassembled WGS sequence"/>
</dbReference>
<dbReference type="InterPro" id="IPR057247">
    <property type="entry name" value="CARBOXYPEPT_ZN_2"/>
</dbReference>
<feature type="active site" description="Proton donor/acceptor" evidence="8">
    <location>
        <position position="337"/>
    </location>
</feature>
<feature type="region of interest" description="Disordered" evidence="9">
    <location>
        <begin position="1436"/>
        <end position="1477"/>
    </location>
</feature>
<keyword evidence="5" id="KW-0378">Hydrolase</keyword>
<evidence type="ECO:0000256" key="6">
    <source>
        <dbReference type="ARBA" id="ARBA00022833"/>
    </source>
</evidence>
<dbReference type="GO" id="GO:0005615">
    <property type="term" value="C:extracellular space"/>
    <property type="evidence" value="ECO:0007669"/>
    <property type="project" value="TreeGrafter"/>
</dbReference>
<evidence type="ECO:0000256" key="10">
    <source>
        <dbReference type="SAM" id="Phobius"/>
    </source>
</evidence>
<evidence type="ECO:0000256" key="8">
    <source>
        <dbReference type="PROSITE-ProRule" id="PRU01379"/>
    </source>
</evidence>
<dbReference type="InterPro" id="IPR008969">
    <property type="entry name" value="CarboxyPept-like_regulatory"/>
</dbReference>
<dbReference type="PRINTS" id="PR00765">
    <property type="entry name" value="CRBOXYPTASEA"/>
</dbReference>
<sequence>MLTFNTTYTTSLKHPQSQALTPRKLKQQKQQQKSLIFALCCCFITLIVVCTPSLCQGYIIKEDESFLQRPYYSTQHDLEDTFARLSKQFPDNARVETIGRSLEGRPLIVLQIGQNMRQRGLLTPMVKYVGNMHGDETIGRQLLIYLAQYLLYNYHSNLEVAQLINSTDIYLMPTMNPDGFERSQEGNCESLPHYIGRTNAAGVDLNRDFPDRLETQQQIQLRAQTRQPETAALIEWILNKPFVLSANFHGGAIVASYPYDNSIAHHECCEESLTPDDRVFKLMAHTYADNNPIMRKGNNCNDTFSNGITNGAHWYELNGGMQDFNYAFSNCFELTIELSCCKYPSANTLPAEWQRNKRSLLKLLKLAHIGVKGVVKDVNGYPINDATIVVSGLEDKPIRTTRRGEYWRLLTPGIYNIQALAFGYQASVPQQIHIKNDNNVAQRLDFTLSPIETNYDGDFRKLKVERADTAEDIEKNGGFLTPTKFEHHNFTAMEKFLRDIADTYPSITRLYSIGKSVQNRDLWVMEIFVTPGQHVPSVPEFKYVANMHGNEVVGKEMLLLLTKYICERYMFDDRITKMVNNTRMHFLYSMNPDGYEISKEGDKTSGLGRANANNVDLNRNFPDQYGTDKFNKITEPEVLAVMNWTLSLPFVLSANLHGGSLVANYPYDDNENDFNDPMTRLRMANVGRKLNPTDDNELFQHLAKVYANAHPTMHLGDPCPLFKNEIFPNGITNGAQWYSVTGGMQDWNYVKAGVMELTLELGCDKFPMAYELPKYWKDNREPLLLFIEQVHNAIHGFVRSSIGTPVTGAAITLDGAKHPTYSATYGDYWKLALPGRHNVTILADGFTPQREEVEVDAVKRSMRLDITLMRDDPQHWASANDYRIIENVVHTRYHTNSELRSTLAEFEARNGQIATFGYAESEFGFYYNSIKLTSDIGAPEESKYKILILSSFFDSASPLGREISLNLARHIIEGYKLREPLVLKLLQSSILYFLPVTENFDTIFKIYNNNNSICDPVIGNELGERILSPESEKRRDLLIQFLDNQRFDLMLTFTAGSSELSYPKGEQIFEKFAHNIERTEFNFSPLQCSSTSTSTLRHDITERLTNLFYKMYNIPMFTLGLSCCSMPNQNDIASIWRKNIEKLKNFLHLVDTGAKGFVHNQQNQPIREAFIRIIDHNPVYNVTRNEARFQLILPEGLYALEVSAPNYESHVVKLQIKEGKISDLGIIKLAPFTLVTGRSEVQALGHIGSLLPENTATITGFVLDWSNHPIQHAKVSIVKPIIKQYIRNFTDSMGFYVLKNAPTGEITLKVEAPRFLETTRLVNVGIQSREVKNVVFRLNRNEHVMGMPRFVFIVLASLAIITGVVMCILCAQFIMARRRRADKPYYNFSLLPQKGKELFEDDGDDGETELFRSPIKKGMTIKPYFDEDDEDDLKHIINSDDEGEDGIQRHDMDDDDEEENEYNDDSGEEIIMLDKRH</sequence>
<gene>
    <name evidence="12" type="ORF">FF38_04774</name>
</gene>
<evidence type="ECO:0000256" key="4">
    <source>
        <dbReference type="ARBA" id="ARBA00022723"/>
    </source>
</evidence>
<name>A0A0L0BTV6_LUCCU</name>
<dbReference type="GO" id="GO:0016485">
    <property type="term" value="P:protein processing"/>
    <property type="evidence" value="ECO:0007669"/>
    <property type="project" value="TreeGrafter"/>
</dbReference>